<name>A0A6A6T0P6_9PLEO</name>
<evidence type="ECO:0000313" key="3">
    <source>
        <dbReference type="Proteomes" id="UP000799324"/>
    </source>
</evidence>
<feature type="region of interest" description="Disordered" evidence="1">
    <location>
        <begin position="87"/>
        <end position="120"/>
    </location>
</feature>
<proteinExistence type="predicted"/>
<protein>
    <submittedName>
        <fullName evidence="2">Uncharacterized protein</fullName>
    </submittedName>
</protein>
<evidence type="ECO:0000256" key="1">
    <source>
        <dbReference type="SAM" id="MobiDB-lite"/>
    </source>
</evidence>
<dbReference type="AlphaFoldDB" id="A0A6A6T0P6"/>
<sequence length="133" mass="14989">MEGQSIDDMVTYAIGKLQGGLSREQVAANIREMLAAEKWPALAIEATLGQVETRLWEKERPKQPDSSAMVMELMQQMMNRMEVLEKRMHAPAPTTPTRAPTPPPAAIVSKKRFPDPEPFDGTRAKYQAWKYSC</sequence>
<evidence type="ECO:0000313" key="2">
    <source>
        <dbReference type="EMBL" id="KAF2652443.1"/>
    </source>
</evidence>
<dbReference type="OrthoDB" id="3695114at2759"/>
<dbReference type="EMBL" id="MU004402">
    <property type="protein sequence ID" value="KAF2652443.1"/>
    <property type="molecule type" value="Genomic_DNA"/>
</dbReference>
<gene>
    <name evidence="2" type="ORF">K491DRAFT_718954</name>
</gene>
<reference evidence="2" key="1">
    <citation type="journal article" date="2020" name="Stud. Mycol.">
        <title>101 Dothideomycetes genomes: a test case for predicting lifestyles and emergence of pathogens.</title>
        <authorList>
            <person name="Haridas S."/>
            <person name="Albert R."/>
            <person name="Binder M."/>
            <person name="Bloem J."/>
            <person name="Labutti K."/>
            <person name="Salamov A."/>
            <person name="Andreopoulos B."/>
            <person name="Baker S."/>
            <person name="Barry K."/>
            <person name="Bills G."/>
            <person name="Bluhm B."/>
            <person name="Cannon C."/>
            <person name="Castanera R."/>
            <person name="Culley D."/>
            <person name="Daum C."/>
            <person name="Ezra D."/>
            <person name="Gonzalez J."/>
            <person name="Henrissat B."/>
            <person name="Kuo A."/>
            <person name="Liang C."/>
            <person name="Lipzen A."/>
            <person name="Lutzoni F."/>
            <person name="Magnuson J."/>
            <person name="Mondo S."/>
            <person name="Nolan M."/>
            <person name="Ohm R."/>
            <person name="Pangilinan J."/>
            <person name="Park H.-J."/>
            <person name="Ramirez L."/>
            <person name="Alfaro M."/>
            <person name="Sun H."/>
            <person name="Tritt A."/>
            <person name="Yoshinaga Y."/>
            <person name="Zwiers L.-H."/>
            <person name="Turgeon B."/>
            <person name="Goodwin S."/>
            <person name="Spatafora J."/>
            <person name="Crous P."/>
            <person name="Grigoriev I."/>
        </authorList>
    </citation>
    <scope>NUCLEOTIDE SEQUENCE</scope>
    <source>
        <strain evidence="2">CBS 122681</strain>
    </source>
</reference>
<organism evidence="2 3">
    <name type="scientific">Lophiostoma macrostomum CBS 122681</name>
    <dbReference type="NCBI Taxonomy" id="1314788"/>
    <lineage>
        <taxon>Eukaryota</taxon>
        <taxon>Fungi</taxon>
        <taxon>Dikarya</taxon>
        <taxon>Ascomycota</taxon>
        <taxon>Pezizomycotina</taxon>
        <taxon>Dothideomycetes</taxon>
        <taxon>Pleosporomycetidae</taxon>
        <taxon>Pleosporales</taxon>
        <taxon>Lophiostomataceae</taxon>
        <taxon>Lophiostoma</taxon>
    </lineage>
</organism>
<keyword evidence="3" id="KW-1185">Reference proteome</keyword>
<accession>A0A6A6T0P6</accession>
<dbReference type="Proteomes" id="UP000799324">
    <property type="component" value="Unassembled WGS sequence"/>
</dbReference>